<dbReference type="InterPro" id="IPR050469">
    <property type="entry name" value="Diguanylate_Cyclase"/>
</dbReference>
<dbReference type="GO" id="GO:0052621">
    <property type="term" value="F:diguanylate cyclase activity"/>
    <property type="evidence" value="ECO:0007669"/>
    <property type="project" value="UniProtKB-EC"/>
</dbReference>
<dbReference type="EC" id="2.7.7.65" evidence="1"/>
<dbReference type="InterPro" id="IPR013656">
    <property type="entry name" value="PAS_4"/>
</dbReference>
<keyword evidence="6" id="KW-1185">Reference proteome</keyword>
<dbReference type="PROSITE" id="PS50112">
    <property type="entry name" value="PAS"/>
    <property type="match status" value="1"/>
</dbReference>
<gene>
    <name evidence="5" type="ORF">PZA18_02135</name>
</gene>
<dbReference type="InterPro" id="IPR035965">
    <property type="entry name" value="PAS-like_dom_sf"/>
</dbReference>
<dbReference type="Pfam" id="PF08448">
    <property type="entry name" value="PAS_4"/>
    <property type="match status" value="1"/>
</dbReference>
<comment type="caution">
    <text evidence="5">The sequence shown here is derived from an EMBL/GenBank/DDBJ whole genome shotgun (WGS) entry which is preliminary data.</text>
</comment>
<dbReference type="InterPro" id="IPR000014">
    <property type="entry name" value="PAS"/>
</dbReference>
<dbReference type="InterPro" id="IPR000160">
    <property type="entry name" value="GGDEF_dom"/>
</dbReference>
<dbReference type="Gene3D" id="3.30.450.20">
    <property type="entry name" value="PAS domain"/>
    <property type="match status" value="1"/>
</dbReference>
<evidence type="ECO:0000256" key="2">
    <source>
        <dbReference type="ARBA" id="ARBA00034247"/>
    </source>
</evidence>
<dbReference type="PANTHER" id="PTHR45138:SF9">
    <property type="entry name" value="DIGUANYLATE CYCLASE DGCM-RELATED"/>
    <property type="match status" value="1"/>
</dbReference>
<sequence length="319" mass="36047">MTSRPDTSDHDNFVGQVVNSLQLGVMVFNASGQIALWNRWLEEKSGKPAEQMLGRNFVEAFPYLARSRVQQSVQGVLTGGFPVVLSQSLHRAPFDLYQQSRPDEEPQRIQQAIRIAPLLGPDQRRWCLLQIEDVTQAVHREEVLWRQAEQLTHHSYHDALTNLPNRRRLMEYLEHEWGRARRARRPLAVLMVDIDHFKKYNDALGHQAGDRCLVQIAHTLQSTMRRASDLITRYGGEEFVAVLPETDNDGALQVAHAMLSAVATQQLAHPQSATGEWVTVSIGIACNTEWQDVPVCQLIEAADLALYRAKAAGRCRISC</sequence>
<dbReference type="InterPro" id="IPR029787">
    <property type="entry name" value="Nucleotide_cyclase"/>
</dbReference>
<dbReference type="Proteomes" id="UP001172778">
    <property type="component" value="Unassembled WGS sequence"/>
</dbReference>
<feature type="domain" description="PAS" evidence="3">
    <location>
        <begin position="10"/>
        <end position="80"/>
    </location>
</feature>
<accession>A0ABT7DST6</accession>
<dbReference type="InterPro" id="IPR043128">
    <property type="entry name" value="Rev_trsase/Diguanyl_cyclase"/>
</dbReference>
<evidence type="ECO:0000313" key="6">
    <source>
        <dbReference type="Proteomes" id="UP001172778"/>
    </source>
</evidence>
<keyword evidence="5" id="KW-0808">Transferase</keyword>
<evidence type="ECO:0000259" key="3">
    <source>
        <dbReference type="PROSITE" id="PS50112"/>
    </source>
</evidence>
<keyword evidence="5" id="KW-0548">Nucleotidyltransferase</keyword>
<dbReference type="NCBIfam" id="TIGR00229">
    <property type="entry name" value="sensory_box"/>
    <property type="match status" value="1"/>
</dbReference>
<dbReference type="SMART" id="SM00267">
    <property type="entry name" value="GGDEF"/>
    <property type="match status" value="1"/>
</dbReference>
<dbReference type="SUPFAM" id="SSF55785">
    <property type="entry name" value="PYP-like sensor domain (PAS domain)"/>
    <property type="match status" value="1"/>
</dbReference>
<dbReference type="Gene3D" id="3.30.70.270">
    <property type="match status" value="1"/>
</dbReference>
<dbReference type="CDD" id="cd01949">
    <property type="entry name" value="GGDEF"/>
    <property type="match status" value="1"/>
</dbReference>
<reference evidence="5" key="1">
    <citation type="submission" date="2023-03" db="EMBL/GenBank/DDBJ databases">
        <title>Chitinimonas shenzhenensis gen. nov., sp. nov., a novel member of family Burkholderiaceae isolated from activated sludge collected in Shen Zhen, China.</title>
        <authorList>
            <person name="Wang X."/>
        </authorList>
    </citation>
    <scope>NUCLEOTIDE SEQUENCE</scope>
    <source>
        <strain evidence="5">DQS-5</strain>
    </source>
</reference>
<evidence type="ECO:0000313" key="5">
    <source>
        <dbReference type="EMBL" id="MDK2122844.1"/>
    </source>
</evidence>
<organism evidence="5 6">
    <name type="scientific">Parachitinimonas caeni</name>
    <dbReference type="NCBI Taxonomy" id="3031301"/>
    <lineage>
        <taxon>Bacteria</taxon>
        <taxon>Pseudomonadati</taxon>
        <taxon>Pseudomonadota</taxon>
        <taxon>Betaproteobacteria</taxon>
        <taxon>Neisseriales</taxon>
        <taxon>Chitinibacteraceae</taxon>
        <taxon>Parachitinimonas</taxon>
    </lineage>
</organism>
<dbReference type="CDD" id="cd00130">
    <property type="entry name" value="PAS"/>
    <property type="match status" value="1"/>
</dbReference>
<dbReference type="RefSeq" id="WP_284099131.1">
    <property type="nucleotide sequence ID" value="NZ_JARRAF010000002.1"/>
</dbReference>
<proteinExistence type="predicted"/>
<protein>
    <recommendedName>
        <fullName evidence="1">diguanylate cyclase</fullName>
        <ecNumber evidence="1">2.7.7.65</ecNumber>
    </recommendedName>
</protein>
<dbReference type="EMBL" id="JARRAF010000002">
    <property type="protein sequence ID" value="MDK2122844.1"/>
    <property type="molecule type" value="Genomic_DNA"/>
</dbReference>
<dbReference type="SUPFAM" id="SSF55073">
    <property type="entry name" value="Nucleotide cyclase"/>
    <property type="match status" value="1"/>
</dbReference>
<dbReference type="PROSITE" id="PS50887">
    <property type="entry name" value="GGDEF"/>
    <property type="match status" value="1"/>
</dbReference>
<dbReference type="PANTHER" id="PTHR45138">
    <property type="entry name" value="REGULATORY COMPONENTS OF SENSORY TRANSDUCTION SYSTEM"/>
    <property type="match status" value="1"/>
</dbReference>
<evidence type="ECO:0000259" key="4">
    <source>
        <dbReference type="PROSITE" id="PS50887"/>
    </source>
</evidence>
<comment type="catalytic activity">
    <reaction evidence="2">
        <text>2 GTP = 3',3'-c-di-GMP + 2 diphosphate</text>
        <dbReference type="Rhea" id="RHEA:24898"/>
        <dbReference type="ChEBI" id="CHEBI:33019"/>
        <dbReference type="ChEBI" id="CHEBI:37565"/>
        <dbReference type="ChEBI" id="CHEBI:58805"/>
        <dbReference type="EC" id="2.7.7.65"/>
    </reaction>
</comment>
<evidence type="ECO:0000256" key="1">
    <source>
        <dbReference type="ARBA" id="ARBA00012528"/>
    </source>
</evidence>
<feature type="domain" description="GGDEF" evidence="4">
    <location>
        <begin position="185"/>
        <end position="319"/>
    </location>
</feature>
<dbReference type="NCBIfam" id="TIGR00254">
    <property type="entry name" value="GGDEF"/>
    <property type="match status" value="1"/>
</dbReference>
<name>A0ABT7DST6_9NEIS</name>
<dbReference type="Pfam" id="PF00990">
    <property type="entry name" value="GGDEF"/>
    <property type="match status" value="1"/>
</dbReference>